<dbReference type="Proteomes" id="UP001165667">
    <property type="component" value="Unassembled WGS sequence"/>
</dbReference>
<proteinExistence type="predicted"/>
<feature type="region of interest" description="Disordered" evidence="1">
    <location>
        <begin position="281"/>
        <end position="304"/>
    </location>
</feature>
<evidence type="ECO:0000313" key="4">
    <source>
        <dbReference type="Proteomes" id="UP001165667"/>
    </source>
</evidence>
<keyword evidence="2" id="KW-0812">Transmembrane</keyword>
<dbReference type="AlphaFoldDB" id="A0AA41Z4P9"/>
<protein>
    <submittedName>
        <fullName evidence="3">Uncharacterized protein</fullName>
    </submittedName>
</protein>
<evidence type="ECO:0000256" key="1">
    <source>
        <dbReference type="SAM" id="MobiDB-lite"/>
    </source>
</evidence>
<dbReference type="RefSeq" id="WP_282586791.1">
    <property type="nucleotide sequence ID" value="NZ_JAMOIM010000015.1"/>
</dbReference>
<comment type="caution">
    <text evidence="3">The sequence shown here is derived from an EMBL/GenBank/DDBJ whole genome shotgun (WGS) entry which is preliminary data.</text>
</comment>
<organism evidence="3 4">
    <name type="scientific">Lichenifustis flavocetrariae</name>
    <dbReference type="NCBI Taxonomy" id="2949735"/>
    <lineage>
        <taxon>Bacteria</taxon>
        <taxon>Pseudomonadati</taxon>
        <taxon>Pseudomonadota</taxon>
        <taxon>Alphaproteobacteria</taxon>
        <taxon>Hyphomicrobiales</taxon>
        <taxon>Lichenihabitantaceae</taxon>
        <taxon>Lichenifustis</taxon>
    </lineage>
</organism>
<keyword evidence="2" id="KW-1133">Transmembrane helix</keyword>
<keyword evidence="2" id="KW-0472">Membrane</keyword>
<gene>
    <name evidence="3" type="ORF">M8523_20575</name>
</gene>
<evidence type="ECO:0000313" key="3">
    <source>
        <dbReference type="EMBL" id="MCW6510418.1"/>
    </source>
</evidence>
<name>A0AA41Z4P9_9HYPH</name>
<accession>A0AA41Z4P9</accession>
<dbReference type="EMBL" id="JAMOIM010000015">
    <property type="protein sequence ID" value="MCW6510418.1"/>
    <property type="molecule type" value="Genomic_DNA"/>
</dbReference>
<keyword evidence="4" id="KW-1185">Reference proteome</keyword>
<reference evidence="3" key="1">
    <citation type="submission" date="2022-05" db="EMBL/GenBank/DDBJ databases">
        <authorList>
            <person name="Pankratov T."/>
        </authorList>
    </citation>
    <scope>NUCLEOTIDE SEQUENCE</scope>
    <source>
        <strain evidence="3">BP6-180914</strain>
    </source>
</reference>
<feature type="transmembrane region" description="Helical" evidence="2">
    <location>
        <begin position="40"/>
        <end position="62"/>
    </location>
</feature>
<evidence type="ECO:0000256" key="2">
    <source>
        <dbReference type="SAM" id="Phobius"/>
    </source>
</evidence>
<sequence>MTLSATPHGPADFGRLRAGLTFTTEMGEAPSVRLRRRGSYLSAALALCGGTVVLAFVALVLLPTLGTEPAAMPALSPTRPTGPLAPVWIEVNRPFQTYDLAGGPYGKLPLRYTARRDLEGTARQDTLTYGVPLPGEAFLRLLFYRKGAEMTAQTTAFLDAARLAAGAGLAVVRSGLTSTVPTRFGPFEVTGVAISRAGGSASCLAFRRSGTASVLDVSGLACGTDEHPVDPVTLACTLDRIDLVSAGDDIPLRDVFVAAEQRRGQGCSIGRGAEARLGSLDARTQGHSAPTGSFPLRPNKSDSM</sequence>